<dbReference type="EMBL" id="JBEUWX010000001">
    <property type="protein sequence ID" value="MFA9949021.1"/>
    <property type="molecule type" value="Genomic_DNA"/>
</dbReference>
<evidence type="ECO:0000313" key="2">
    <source>
        <dbReference type="Proteomes" id="UP001574673"/>
    </source>
</evidence>
<reference evidence="2" key="1">
    <citation type="submission" date="2024-06" db="EMBL/GenBank/DDBJ databases">
        <title>Radixoralia hellwigii gen. nov., sp nov., isolated from a root canal in the human oral cavity.</title>
        <authorList>
            <person name="Bartsch S."/>
            <person name="Wittmer A."/>
            <person name="Schulz A.-K."/>
            <person name="Neumann-Schaal M."/>
            <person name="Wolf J."/>
            <person name="Gronow S."/>
            <person name="Tennert C."/>
            <person name="Haecker G."/>
            <person name="Cieplik F."/>
            <person name="Al-Ahmad A."/>
        </authorList>
    </citation>
    <scope>NUCLEOTIDE SEQUENCE [LARGE SCALE GENOMIC DNA]</scope>
    <source>
        <strain evidence="2">Wk13</strain>
    </source>
</reference>
<accession>A0ABV4UCD6</accession>
<evidence type="ECO:0000313" key="1">
    <source>
        <dbReference type="EMBL" id="MFA9949021.1"/>
    </source>
</evidence>
<sequence>MKKFVRFHTHFLTLKAKIRRCSALDGGGLHVCNLQIQVFTFEFFCFIFDAKLSEINTNEDKYGADADAFNSIAG</sequence>
<dbReference type="RefSeq" id="WP_418890180.1">
    <property type="nucleotide sequence ID" value="NZ_JBEUWX010000001.1"/>
</dbReference>
<protein>
    <submittedName>
        <fullName evidence="1">Uncharacterized protein</fullName>
    </submittedName>
</protein>
<keyword evidence="2" id="KW-1185">Reference proteome</keyword>
<proteinExistence type="predicted"/>
<dbReference type="Proteomes" id="UP001574673">
    <property type="component" value="Unassembled WGS sequence"/>
</dbReference>
<organism evidence="1 2">
    <name type="scientific">Dentiradicibacter hellwigii</name>
    <dbReference type="NCBI Taxonomy" id="3149053"/>
    <lineage>
        <taxon>Bacteria</taxon>
        <taxon>Pseudomonadati</taxon>
        <taxon>Pseudomonadota</taxon>
        <taxon>Betaproteobacteria</taxon>
        <taxon>Rhodocyclales</taxon>
        <taxon>Rhodocyclaceae</taxon>
        <taxon>Dentiradicibacter</taxon>
    </lineage>
</organism>
<gene>
    <name evidence="1" type="ORF">ABCS64_01540</name>
</gene>
<comment type="caution">
    <text evidence="1">The sequence shown here is derived from an EMBL/GenBank/DDBJ whole genome shotgun (WGS) entry which is preliminary data.</text>
</comment>
<name>A0ABV4UCD6_9RHOO</name>